<name>A0A9W5WW03_BABOV</name>
<evidence type="ECO:0000256" key="3">
    <source>
        <dbReference type="ARBA" id="ARBA00023242"/>
    </source>
</evidence>
<organism evidence="5 6">
    <name type="scientific">Babesia ovis</name>
    <dbReference type="NCBI Taxonomy" id="5869"/>
    <lineage>
        <taxon>Eukaryota</taxon>
        <taxon>Sar</taxon>
        <taxon>Alveolata</taxon>
        <taxon>Apicomplexa</taxon>
        <taxon>Aconoidasida</taxon>
        <taxon>Piroplasmida</taxon>
        <taxon>Babesiidae</taxon>
        <taxon>Babesia</taxon>
    </lineage>
</organism>
<evidence type="ECO:0000313" key="5">
    <source>
        <dbReference type="EMBL" id="GFE55483.1"/>
    </source>
</evidence>
<comment type="function">
    <text evidence="4">Non-catalytic component of the proteasome.</text>
</comment>
<comment type="similarity">
    <text evidence="4">Belongs to the peptidase T1B family.</text>
</comment>
<dbReference type="GO" id="GO:0019774">
    <property type="term" value="C:proteasome core complex, beta-subunit complex"/>
    <property type="evidence" value="ECO:0007669"/>
    <property type="project" value="UniProtKB-UniRule"/>
</dbReference>
<dbReference type="InterPro" id="IPR016050">
    <property type="entry name" value="Proteasome_bsu_CS"/>
</dbReference>
<evidence type="ECO:0000256" key="1">
    <source>
        <dbReference type="ARBA" id="ARBA00022490"/>
    </source>
</evidence>
<dbReference type="Pfam" id="PF00227">
    <property type="entry name" value="Proteasome"/>
    <property type="match status" value="1"/>
</dbReference>
<reference evidence="5" key="1">
    <citation type="submission" date="2019-12" db="EMBL/GenBank/DDBJ databases">
        <title>Genome sequence of Babesia ovis.</title>
        <authorList>
            <person name="Yamagishi J."/>
            <person name="Sevinc F."/>
            <person name="Xuan X."/>
        </authorList>
    </citation>
    <scope>NUCLEOTIDE SEQUENCE</scope>
    <source>
        <strain evidence="5">Selcuk</strain>
    </source>
</reference>
<dbReference type="InterPro" id="IPR023333">
    <property type="entry name" value="Proteasome_suB-type"/>
</dbReference>
<dbReference type="SUPFAM" id="SSF56235">
    <property type="entry name" value="N-terminal nucleophile aminohydrolases (Ntn hydrolases)"/>
    <property type="match status" value="1"/>
</dbReference>
<dbReference type="GO" id="GO:0005634">
    <property type="term" value="C:nucleus"/>
    <property type="evidence" value="ECO:0007669"/>
    <property type="project" value="UniProtKB-SubCell"/>
</dbReference>
<dbReference type="InterPro" id="IPR016295">
    <property type="entry name" value="Proteasome_beta4"/>
</dbReference>
<dbReference type="GO" id="GO:0051603">
    <property type="term" value="P:proteolysis involved in protein catabolic process"/>
    <property type="evidence" value="ECO:0007669"/>
    <property type="project" value="InterPro"/>
</dbReference>
<dbReference type="PROSITE" id="PS00854">
    <property type="entry name" value="PROTEASOME_BETA_1"/>
    <property type="match status" value="1"/>
</dbReference>
<dbReference type="PANTHER" id="PTHR32194:SF6">
    <property type="entry name" value="PROTEASOME SUBUNIT BETA"/>
    <property type="match status" value="1"/>
</dbReference>
<keyword evidence="1 4" id="KW-0963">Cytoplasm</keyword>
<keyword evidence="6" id="KW-1185">Reference proteome</keyword>
<keyword evidence="2 4" id="KW-0647">Proteasome</keyword>
<keyword evidence="3 4" id="KW-0539">Nucleus</keyword>
<dbReference type="EMBL" id="BLIY01000022">
    <property type="protein sequence ID" value="GFE55483.1"/>
    <property type="molecule type" value="Genomic_DNA"/>
</dbReference>
<dbReference type="CDD" id="cd03760">
    <property type="entry name" value="proteasome_beta_type_4"/>
    <property type="match status" value="1"/>
</dbReference>
<dbReference type="PANTHER" id="PTHR32194">
    <property type="entry name" value="METALLOPROTEASE TLDD"/>
    <property type="match status" value="1"/>
</dbReference>
<accession>A0A9W5WW03</accession>
<dbReference type="Proteomes" id="UP001057455">
    <property type="component" value="Unassembled WGS sequence"/>
</dbReference>
<dbReference type="PIRSF" id="PIRSF001213">
    <property type="entry name" value="Psome_endopept_beta"/>
    <property type="match status" value="1"/>
</dbReference>
<dbReference type="InterPro" id="IPR001353">
    <property type="entry name" value="Proteasome_sua/b"/>
</dbReference>
<comment type="caution">
    <text evidence="5">The sequence shown here is derived from an EMBL/GenBank/DDBJ whole genome shotgun (WGS) entry which is preliminary data.</text>
</comment>
<dbReference type="GO" id="GO:0005737">
    <property type="term" value="C:cytoplasm"/>
    <property type="evidence" value="ECO:0007669"/>
    <property type="project" value="UniProtKB-SubCell"/>
</dbReference>
<evidence type="ECO:0000256" key="2">
    <source>
        <dbReference type="ARBA" id="ARBA00022942"/>
    </source>
</evidence>
<gene>
    <name evidence="5" type="ORF">BaOVIS_028870</name>
</gene>
<comment type="subcellular location">
    <subcellularLocation>
        <location evidence="4">Cytoplasm</location>
    </subcellularLocation>
    <subcellularLocation>
        <location evidence="4">Nucleus</location>
    </subcellularLocation>
</comment>
<evidence type="ECO:0000313" key="6">
    <source>
        <dbReference type="Proteomes" id="UP001057455"/>
    </source>
</evidence>
<dbReference type="OrthoDB" id="10248542at2759"/>
<evidence type="ECO:0000256" key="4">
    <source>
        <dbReference type="PIRNR" id="PIRNR001213"/>
    </source>
</evidence>
<dbReference type="Gene3D" id="3.60.20.10">
    <property type="entry name" value="Glutamine Phosphoribosylpyrophosphate, subunit 1, domain 1"/>
    <property type="match status" value="1"/>
</dbReference>
<proteinExistence type="inferred from homology"/>
<protein>
    <recommendedName>
        <fullName evidence="4">Proteasome subunit beta</fullName>
    </recommendedName>
</protein>
<sequence>MSGYVTGSAVVGMKFDGGVLLAADTKYSYGRQNRSNNVQRIEALSKDAIFCTSGDAADHQYLTQLLQATVKSEMLDNNNDHASCHLGAEELHNYLSRVFYARRSKMNPLWNSAIVAGHSKGVSFVGYADMYGTQYKEDFVVTGMGKYFAIGPLREKHNVNMSREDARSLAIECMNLLFLRDCSAGDRIQIAYVTDRGVEFEEPIQLTAEWGYEKFVAPTCQRTIAGCQF</sequence>
<dbReference type="InterPro" id="IPR029055">
    <property type="entry name" value="Ntn_hydrolases_N"/>
</dbReference>
<dbReference type="AlphaFoldDB" id="A0A9W5WW03"/>